<evidence type="ECO:0000256" key="1">
    <source>
        <dbReference type="SAM" id="MobiDB-lite"/>
    </source>
</evidence>
<evidence type="ECO:0008006" key="6">
    <source>
        <dbReference type="Google" id="ProtNLM"/>
    </source>
</evidence>
<evidence type="ECO:0000313" key="4">
    <source>
        <dbReference type="EMBL" id="GFR51362.1"/>
    </source>
</evidence>
<dbReference type="InterPro" id="IPR027417">
    <property type="entry name" value="P-loop_NTPase"/>
</dbReference>
<dbReference type="InterPro" id="IPR050513">
    <property type="entry name" value="RavA_ATPases"/>
</dbReference>
<evidence type="ECO:0000259" key="3">
    <source>
        <dbReference type="Pfam" id="PF20030"/>
    </source>
</evidence>
<dbReference type="CDD" id="cd00009">
    <property type="entry name" value="AAA"/>
    <property type="match status" value="1"/>
</dbReference>
<dbReference type="Pfam" id="PF17868">
    <property type="entry name" value="AAA_lid_8"/>
    <property type="match status" value="1"/>
</dbReference>
<feature type="domain" description="MoxR" evidence="3">
    <location>
        <begin position="124"/>
        <end position="301"/>
    </location>
</feature>
<name>A0AAD3E1X7_9CHLO</name>
<feature type="domain" description="ATPase RavA-like AAA lid" evidence="2">
    <location>
        <begin position="371"/>
        <end position="442"/>
    </location>
</feature>
<organism evidence="4 5">
    <name type="scientific">Astrephomene gubernaculifera</name>
    <dbReference type="NCBI Taxonomy" id="47775"/>
    <lineage>
        <taxon>Eukaryota</taxon>
        <taxon>Viridiplantae</taxon>
        <taxon>Chlorophyta</taxon>
        <taxon>core chlorophytes</taxon>
        <taxon>Chlorophyceae</taxon>
        <taxon>CS clade</taxon>
        <taxon>Chlamydomonadales</taxon>
        <taxon>Astrephomenaceae</taxon>
        <taxon>Astrephomene</taxon>
    </lineage>
</organism>
<evidence type="ECO:0000313" key="5">
    <source>
        <dbReference type="Proteomes" id="UP001054857"/>
    </source>
</evidence>
<sequence length="595" mass="64452">MNLTARSLTTTPARIGNEPRQLAPVAVPTGRRHFKLANPAFVGPARPLRVVRANGAQDNSYLETQKKTNNDVNSVREEVKATLERLMSGLQGAQAGGDGAGGGAAAAGGGAAGRAAEVERLRTKLRHAVGAMQEGLVERDAEVRLLLLAAMAGEHILLIGPPGTAKSEVGRRLNTLIDGTYFERLLTRFSVPEELFGPLSMRALEEDRYVRQVDGYLPTAEVAFIDEIFKANSAILNTLLTLINERLFDNGNLRVPVPLISMVGASNELPESEELDALYDRFLIRRQVRQVTPAGVAQMLSYYSSAAAVTAATPPSNDGRSSSPSSSPSSPSSSFSERTRAAVSADLRLTRGDIVRCKAAAVAAVRVPPGVIQLVTDLRSYLQEKIEPPVYVSDRRLVKSIQLLQVAAYCNGRDSVSEFDCLLLQHVLWQRPEQADRIHDWIIGQLSVDDGAKQVQYLLQGLFSRACRSLGNMEKVAAIQTEVQELVKVLADKYQHVASSLSGGFPVVLDNLWLGTDESEAVATALQPRLVKTRAAVEQVLLDVVTLDAALRRGADPVTLANLMPRYWADFIRNSDITEVKPLGTTPLAGAARRI</sequence>
<accession>A0AAD3E1X7</accession>
<feature type="region of interest" description="Disordered" evidence="1">
    <location>
        <begin position="313"/>
        <end position="338"/>
    </location>
</feature>
<dbReference type="Proteomes" id="UP001054857">
    <property type="component" value="Unassembled WGS sequence"/>
</dbReference>
<dbReference type="InterPro" id="IPR041538">
    <property type="entry name" value="RavA-like_AAA_lid"/>
</dbReference>
<feature type="compositionally biased region" description="Low complexity" evidence="1">
    <location>
        <begin position="313"/>
        <end position="336"/>
    </location>
</feature>
<dbReference type="Pfam" id="PF20030">
    <property type="entry name" value="bpMoxR"/>
    <property type="match status" value="1"/>
</dbReference>
<keyword evidence="5" id="KW-1185">Reference proteome</keyword>
<dbReference type="EMBL" id="BMAR01000049">
    <property type="protein sequence ID" value="GFR51362.1"/>
    <property type="molecule type" value="Genomic_DNA"/>
</dbReference>
<gene>
    <name evidence="4" type="ORF">Agub_g13786</name>
</gene>
<dbReference type="PANTHER" id="PTHR32204:SF0">
    <property type="entry name" value="ATPASE RAVA"/>
    <property type="match status" value="1"/>
</dbReference>
<proteinExistence type="predicted"/>
<comment type="caution">
    <text evidence="4">The sequence shown here is derived from an EMBL/GenBank/DDBJ whole genome shotgun (WGS) entry which is preliminary data.</text>
</comment>
<dbReference type="AlphaFoldDB" id="A0AAD3E1X7"/>
<protein>
    <recommendedName>
        <fullName evidence="6">AAA+ ATPase domain-containing protein</fullName>
    </recommendedName>
</protein>
<dbReference type="SUPFAM" id="SSF52540">
    <property type="entry name" value="P-loop containing nucleoside triphosphate hydrolases"/>
    <property type="match status" value="1"/>
</dbReference>
<dbReference type="InterPro" id="IPR045427">
    <property type="entry name" value="MoxR"/>
</dbReference>
<dbReference type="Gene3D" id="3.40.50.300">
    <property type="entry name" value="P-loop containing nucleotide triphosphate hydrolases"/>
    <property type="match status" value="1"/>
</dbReference>
<dbReference type="PANTHER" id="PTHR32204">
    <property type="entry name" value="ATPASE RAVA"/>
    <property type="match status" value="1"/>
</dbReference>
<reference evidence="4 5" key="1">
    <citation type="journal article" date="2021" name="Sci. Rep.">
        <title>Genome sequencing of the multicellular alga Astrephomene provides insights into convergent evolution of germ-soma differentiation.</title>
        <authorList>
            <person name="Yamashita S."/>
            <person name="Yamamoto K."/>
            <person name="Matsuzaki R."/>
            <person name="Suzuki S."/>
            <person name="Yamaguchi H."/>
            <person name="Hirooka S."/>
            <person name="Minakuchi Y."/>
            <person name="Miyagishima S."/>
            <person name="Kawachi M."/>
            <person name="Toyoda A."/>
            <person name="Nozaki H."/>
        </authorList>
    </citation>
    <scope>NUCLEOTIDE SEQUENCE [LARGE SCALE GENOMIC DNA]</scope>
    <source>
        <strain evidence="4 5">NIES-4017</strain>
    </source>
</reference>
<evidence type="ECO:0000259" key="2">
    <source>
        <dbReference type="Pfam" id="PF17868"/>
    </source>
</evidence>